<dbReference type="GeneID" id="108666456"/>
<evidence type="ECO:0000313" key="2">
    <source>
        <dbReference type="RefSeq" id="XP_018008823.1"/>
    </source>
</evidence>
<organism evidence="1 3">
    <name type="scientific">Hyalella azteca</name>
    <name type="common">Amphipod</name>
    <dbReference type="NCBI Taxonomy" id="294128"/>
    <lineage>
        <taxon>Eukaryota</taxon>
        <taxon>Metazoa</taxon>
        <taxon>Ecdysozoa</taxon>
        <taxon>Arthropoda</taxon>
        <taxon>Crustacea</taxon>
        <taxon>Multicrustacea</taxon>
        <taxon>Malacostraca</taxon>
        <taxon>Eumalacostraca</taxon>
        <taxon>Peracarida</taxon>
        <taxon>Amphipoda</taxon>
        <taxon>Senticaudata</taxon>
        <taxon>Talitrida</taxon>
        <taxon>Talitroidea</taxon>
        <taxon>Hyalellidae</taxon>
        <taxon>Hyalella</taxon>
    </lineage>
</organism>
<dbReference type="RefSeq" id="XP_018008823.1">
    <property type="nucleotide sequence ID" value="XM_018153334.2"/>
</dbReference>
<dbReference type="RefSeq" id="XP_018008825.1">
    <property type="nucleotide sequence ID" value="XM_018153336.2"/>
</dbReference>
<keyword evidence="1" id="KW-1185">Reference proteome</keyword>
<dbReference type="RefSeq" id="XP_018008824.1">
    <property type="nucleotide sequence ID" value="XM_018153335.2"/>
</dbReference>
<protein>
    <submittedName>
        <fullName evidence="2 3">Uncharacterized protein LOC108666456</fullName>
    </submittedName>
</protein>
<accession>A0A8B7N6B8</accession>
<gene>
    <name evidence="2 3 4" type="primary">LOC108666456</name>
</gene>
<name>A0A8B7N6B8_HYAAZ</name>
<evidence type="ECO:0000313" key="3">
    <source>
        <dbReference type="RefSeq" id="XP_018008824.1"/>
    </source>
</evidence>
<evidence type="ECO:0000313" key="4">
    <source>
        <dbReference type="RefSeq" id="XP_018008825.1"/>
    </source>
</evidence>
<dbReference type="KEGG" id="hazt:108666456"/>
<evidence type="ECO:0000313" key="1">
    <source>
        <dbReference type="Proteomes" id="UP000694843"/>
    </source>
</evidence>
<dbReference type="AlphaFoldDB" id="A0A8B7N6B8"/>
<reference evidence="2 3" key="1">
    <citation type="submission" date="2025-04" db="UniProtKB">
        <authorList>
            <consortium name="RefSeq"/>
        </authorList>
    </citation>
    <scope>IDENTIFICATION</scope>
    <source>
        <tissue evidence="2 3">Whole organism</tissue>
    </source>
</reference>
<proteinExistence type="predicted"/>
<sequence length="444" mass="49779">MSAQSSDLEEGKVKKITSTKSFVSNTDVHQNLKTQENKEIIDFIQSLQPTDHSKETKTDTSLRVMYESGLFNLNSNKTGLEDIHFDARKKCCIEDLCPEECYEGSKQTYHNITISRGLNMIKFLIKGNIDAITGTGRLGSSVNNTWNDINDLTNFLFHFRPKSMTPHLGNESKREPVANLTAVNKQQLVPLLGIQFESTVPQEKLSKGDQMLGITDQHLLGKYDTDTSRSNLNNSEVEAIREIFNDFISFFERRSNPDEAKKLKEKPASSELLDIETEWKKTPTSSDNLEPAKSSQDNFAAENFISMSGAIENIPVTEIPIIEIQDERIDSQKDEGVTGSYFTVTMSNNISDFENTNTPKTDDEILVHENTTIGNPMTVSSSTSRPNSVLLYTEINLVNTDVHGIDSEINYGTTEVFDVATENNYDTELKRLQETTEVGVTGKI</sequence>
<dbReference type="Proteomes" id="UP000694843">
    <property type="component" value="Unplaced"/>
</dbReference>